<comment type="similarity">
    <text evidence="2 10">Belongs to the calreticulin family.</text>
</comment>
<keyword evidence="4 10" id="KW-0256">Endoplasmic reticulum</keyword>
<dbReference type="AlphaFoldDB" id="G7E216"/>
<dbReference type="SUPFAM" id="SSF49899">
    <property type="entry name" value="Concanavalin A-like lectins/glucanases"/>
    <property type="match status" value="1"/>
</dbReference>
<protein>
    <recommendedName>
        <fullName evidence="8">Calnexin</fullName>
    </recommendedName>
</protein>
<evidence type="ECO:0000256" key="4">
    <source>
        <dbReference type="ARBA" id="ARBA00022824"/>
    </source>
</evidence>
<dbReference type="eggNOG" id="KOG0675">
    <property type="taxonomic scope" value="Eukaryota"/>
</dbReference>
<comment type="caution">
    <text evidence="12">The sequence shown here is derived from an EMBL/GenBank/DDBJ whole genome shotgun (WGS) entry which is preliminary data.</text>
</comment>
<gene>
    <name evidence="12" type="primary">Mo03526</name>
    <name evidence="12" type="ORF">E5Q_03526</name>
</gene>
<keyword evidence="9" id="KW-1015">Disulfide bond</keyword>
<feature type="signal peptide" evidence="10">
    <location>
        <begin position="1"/>
        <end position="21"/>
    </location>
</feature>
<feature type="region of interest" description="Disordered" evidence="11">
    <location>
        <begin position="555"/>
        <end position="597"/>
    </location>
</feature>
<dbReference type="PROSITE" id="PS00805">
    <property type="entry name" value="CALRETICULIN_REPEAT"/>
    <property type="match status" value="1"/>
</dbReference>
<dbReference type="GO" id="GO:0051082">
    <property type="term" value="F:unfolded protein binding"/>
    <property type="evidence" value="ECO:0007669"/>
    <property type="project" value="InterPro"/>
</dbReference>
<dbReference type="SUPFAM" id="SSF63887">
    <property type="entry name" value="P-domain of calnexin/calreticulin"/>
    <property type="match status" value="1"/>
</dbReference>
<reference evidence="12 13" key="1">
    <citation type="journal article" date="2011" name="J. Gen. Appl. Microbiol.">
        <title>Draft genome sequencing of the enigmatic basidiomycete Mixia osmundae.</title>
        <authorList>
            <person name="Nishida H."/>
            <person name="Nagatsuka Y."/>
            <person name="Sugiyama J."/>
        </authorList>
    </citation>
    <scope>NUCLEOTIDE SEQUENCE [LARGE SCALE GENOMIC DNA]</scope>
    <source>
        <strain evidence="13">CBS 9802 / IAM 14324 / JCM 22182 / KY 12970</strain>
    </source>
</reference>
<dbReference type="InterPro" id="IPR009033">
    <property type="entry name" value="Calreticulin/calnexin_P_dom_sf"/>
</dbReference>
<keyword evidence="10" id="KW-0732">Signal</keyword>
<dbReference type="OrthoDB" id="1938156at2759"/>
<feature type="compositionally biased region" description="Acidic residues" evidence="11">
    <location>
        <begin position="297"/>
        <end position="307"/>
    </location>
</feature>
<dbReference type="OMA" id="SGCGKWE"/>
<keyword evidence="13" id="KW-1185">Reference proteome</keyword>
<evidence type="ECO:0000256" key="2">
    <source>
        <dbReference type="ARBA" id="ARBA00010983"/>
    </source>
</evidence>
<name>G7E216_MIXOS</name>
<dbReference type="Pfam" id="PF00262">
    <property type="entry name" value="Calreticulin"/>
    <property type="match status" value="1"/>
</dbReference>
<evidence type="ECO:0000256" key="9">
    <source>
        <dbReference type="PIRSR" id="PIRSR601580-3"/>
    </source>
</evidence>
<dbReference type="GO" id="GO:0006457">
    <property type="term" value="P:protein folding"/>
    <property type="evidence" value="ECO:0007669"/>
    <property type="project" value="InterPro"/>
</dbReference>
<dbReference type="PROSITE" id="PS00804">
    <property type="entry name" value="CALRETICULIN_2"/>
    <property type="match status" value="1"/>
</dbReference>
<dbReference type="Gene3D" id="2.10.250.10">
    <property type="entry name" value="Calreticulin/calnexin, P domain"/>
    <property type="match status" value="1"/>
</dbReference>
<dbReference type="EMBL" id="BABT02000108">
    <property type="protein sequence ID" value="GAA96853.1"/>
    <property type="molecule type" value="Genomic_DNA"/>
</dbReference>
<dbReference type="InParanoid" id="G7E216"/>
<organism evidence="12 13">
    <name type="scientific">Mixia osmundae (strain CBS 9802 / IAM 14324 / JCM 22182 / KY 12970)</name>
    <dbReference type="NCBI Taxonomy" id="764103"/>
    <lineage>
        <taxon>Eukaryota</taxon>
        <taxon>Fungi</taxon>
        <taxon>Dikarya</taxon>
        <taxon>Basidiomycota</taxon>
        <taxon>Pucciniomycotina</taxon>
        <taxon>Mixiomycetes</taxon>
        <taxon>Mixiales</taxon>
        <taxon>Mixiaceae</taxon>
        <taxon>Mixia</taxon>
    </lineage>
</organism>
<keyword evidence="7 10" id="KW-0143">Chaperone</keyword>
<reference evidence="12 13" key="2">
    <citation type="journal article" date="2012" name="Open Biol.">
        <title>Characteristics of nucleosomes and linker DNA regions on the genome of the basidiomycete Mixia osmundae revealed by mono- and dinucleosome mapping.</title>
        <authorList>
            <person name="Nishida H."/>
            <person name="Kondo S."/>
            <person name="Matsumoto T."/>
            <person name="Suzuki Y."/>
            <person name="Yoshikawa H."/>
            <person name="Taylor T.D."/>
            <person name="Sugiyama J."/>
        </authorList>
    </citation>
    <scope>NUCLEOTIDE SEQUENCE [LARGE SCALE GENOMIC DNA]</scope>
    <source>
        <strain evidence="13">CBS 9802 / IAM 14324 / JCM 22182 / KY 12970</strain>
    </source>
</reference>
<dbReference type="FunCoup" id="G7E216">
    <property type="interactions" value="170"/>
</dbReference>
<proteinExistence type="inferred from homology"/>
<dbReference type="FunFam" id="2.60.120.200:FF:000011">
    <property type="entry name" value="Probable calnexin"/>
    <property type="match status" value="1"/>
</dbReference>
<evidence type="ECO:0000256" key="11">
    <source>
        <dbReference type="SAM" id="MobiDB-lite"/>
    </source>
</evidence>
<dbReference type="PANTHER" id="PTHR11073">
    <property type="entry name" value="CALRETICULIN AND CALNEXIN"/>
    <property type="match status" value="1"/>
</dbReference>
<evidence type="ECO:0000313" key="13">
    <source>
        <dbReference type="Proteomes" id="UP000009131"/>
    </source>
</evidence>
<evidence type="ECO:0000256" key="1">
    <source>
        <dbReference type="ARBA" id="ARBA00004389"/>
    </source>
</evidence>
<evidence type="ECO:0000256" key="10">
    <source>
        <dbReference type="RuleBase" id="RU362126"/>
    </source>
</evidence>
<evidence type="ECO:0000256" key="8">
    <source>
        <dbReference type="ARBA" id="ARBA00040224"/>
    </source>
</evidence>
<dbReference type="STRING" id="764103.G7E216"/>
<keyword evidence="3 10" id="KW-0812">Transmembrane</keyword>
<accession>G7E216</accession>
<sequence>MRTTLCIAVLGAALATSSVRGDVLEDVKSTASDAVDAASEGAAAAADTVKQTVIEQPTYQPSSVKGFFVEQFDDLSRWSPSAASVEKVAGTETFQYVGQWTNREPQVYPGIKGDKGLVVASKAAHHAISTTFEAPLDPAGKTLVVQYEVKLEKGLECGGAYMKLLTLEDAGIAQAEYSDKTPYTIMFGPDKCGSTSKVHFIFRHKNPNTGVFEEKHLKIPPQPRITKTTTLYTLITRPDQTYEIKIDGEFAKSGSLLEDFDPAVNPAKEISDPEDKKPSDWVDDAKIVDPDASKPDDWDEDALEFIPDESATKPDTWLDDEPLTIPDPSAEKPEEWDDEEDGDWIAPVVTNPKCEDPDVAGCGEWRRPTIANPAYKGKWYAPMIDNPLYKGIWAPRKIANPDYFEDKTPANFNKIGGIGFELWTMQEDILFDNIYIGHSEKDAELFAKQTFHVKKPVETAAEEVDKPKPAAADPFDQDVPSIYEDPIGHVKVKFQKLIDLAVVDPIGALKTYPDVTAAFAAVIAGFVGVLAIIFGLFAASPKIKEETKKAANKAAAKKDEVVAAASDKADDATATAREAKDEGAQKRKTRSSGAADE</sequence>
<feature type="region of interest" description="Disordered" evidence="11">
    <location>
        <begin position="265"/>
        <end position="339"/>
    </location>
</feature>
<dbReference type="PANTHER" id="PTHR11073:SF1">
    <property type="entry name" value="CALNEXIN 14D-RELATED"/>
    <property type="match status" value="1"/>
</dbReference>
<dbReference type="GO" id="GO:0005509">
    <property type="term" value="F:calcium ion binding"/>
    <property type="evidence" value="ECO:0007669"/>
    <property type="project" value="InterPro"/>
</dbReference>
<keyword evidence="5 10" id="KW-1133">Transmembrane helix</keyword>
<dbReference type="HOGENOM" id="CLU_018224_1_2_1"/>
<dbReference type="InterPro" id="IPR018124">
    <property type="entry name" value="Calret/calnex_CS"/>
</dbReference>
<dbReference type="GO" id="GO:0005789">
    <property type="term" value="C:endoplasmic reticulum membrane"/>
    <property type="evidence" value="ECO:0007669"/>
    <property type="project" value="UniProtKB-SubCell"/>
</dbReference>
<feature type="compositionally biased region" description="Basic and acidic residues" evidence="11">
    <location>
        <begin position="269"/>
        <end position="296"/>
    </location>
</feature>
<dbReference type="InterPro" id="IPR001580">
    <property type="entry name" value="Calret/calnex"/>
</dbReference>
<keyword evidence="6 10" id="KW-0472">Membrane</keyword>
<feature type="disulfide bond" evidence="9">
    <location>
        <begin position="157"/>
        <end position="192"/>
    </location>
</feature>
<evidence type="ECO:0000256" key="3">
    <source>
        <dbReference type="ARBA" id="ARBA00022692"/>
    </source>
</evidence>
<dbReference type="Proteomes" id="UP000009131">
    <property type="component" value="Unassembled WGS sequence"/>
</dbReference>
<feature type="chain" id="PRO_5008450655" description="Calnexin" evidence="10">
    <location>
        <begin position="22"/>
        <end position="597"/>
    </location>
</feature>
<evidence type="ECO:0000256" key="7">
    <source>
        <dbReference type="ARBA" id="ARBA00023186"/>
    </source>
</evidence>
<dbReference type="RefSeq" id="XP_014567205.1">
    <property type="nucleotide sequence ID" value="XM_014711719.1"/>
</dbReference>
<dbReference type="PRINTS" id="PR00626">
    <property type="entry name" value="CALRETICULIN"/>
</dbReference>
<evidence type="ECO:0000256" key="5">
    <source>
        <dbReference type="ARBA" id="ARBA00022989"/>
    </source>
</evidence>
<evidence type="ECO:0000313" key="12">
    <source>
        <dbReference type="EMBL" id="GAA96853.1"/>
    </source>
</evidence>
<feature type="compositionally biased region" description="Basic and acidic residues" evidence="11">
    <location>
        <begin position="556"/>
        <end position="585"/>
    </location>
</feature>
<dbReference type="InterPro" id="IPR013320">
    <property type="entry name" value="ConA-like_dom_sf"/>
</dbReference>
<feature type="transmembrane region" description="Helical" evidence="10">
    <location>
        <begin position="517"/>
        <end position="539"/>
    </location>
</feature>
<dbReference type="GO" id="GO:0036503">
    <property type="term" value="P:ERAD pathway"/>
    <property type="evidence" value="ECO:0007669"/>
    <property type="project" value="TreeGrafter"/>
</dbReference>
<dbReference type="Gene3D" id="2.60.120.200">
    <property type="match status" value="1"/>
</dbReference>
<comment type="subcellular location">
    <subcellularLocation>
        <location evidence="1">Endoplasmic reticulum membrane</location>
        <topology evidence="1">Single-pass membrane protein</topology>
    </subcellularLocation>
</comment>
<evidence type="ECO:0000256" key="6">
    <source>
        <dbReference type="ARBA" id="ARBA00023136"/>
    </source>
</evidence>
<dbReference type="FunFam" id="2.10.250.10:FF:000001">
    <property type="entry name" value="Calnexin homolog"/>
    <property type="match status" value="1"/>
</dbReference>
<dbReference type="PROSITE" id="PS00803">
    <property type="entry name" value="CALRETICULIN_1"/>
    <property type="match status" value="1"/>
</dbReference>